<name>A0A6A6L155_HEVBR</name>
<accession>A0A6A6L155</accession>
<evidence type="ECO:0000313" key="3">
    <source>
        <dbReference type="Proteomes" id="UP000467840"/>
    </source>
</evidence>
<proteinExistence type="predicted"/>
<reference evidence="2 3" key="1">
    <citation type="journal article" date="2020" name="Mol. Plant">
        <title>The Chromosome-Based Rubber Tree Genome Provides New Insights into Spurge Genome Evolution and Rubber Biosynthesis.</title>
        <authorList>
            <person name="Liu J."/>
            <person name="Shi C."/>
            <person name="Shi C.C."/>
            <person name="Li W."/>
            <person name="Zhang Q.J."/>
            <person name="Zhang Y."/>
            <person name="Li K."/>
            <person name="Lu H.F."/>
            <person name="Shi C."/>
            <person name="Zhu S.T."/>
            <person name="Xiao Z.Y."/>
            <person name="Nan H."/>
            <person name="Yue Y."/>
            <person name="Zhu X.G."/>
            <person name="Wu Y."/>
            <person name="Hong X.N."/>
            <person name="Fan G.Y."/>
            <person name="Tong Y."/>
            <person name="Zhang D."/>
            <person name="Mao C.L."/>
            <person name="Liu Y.L."/>
            <person name="Hao S.J."/>
            <person name="Liu W.Q."/>
            <person name="Lv M.Q."/>
            <person name="Zhang H.B."/>
            <person name="Liu Y."/>
            <person name="Hu-Tang G.R."/>
            <person name="Wang J.P."/>
            <person name="Wang J.H."/>
            <person name="Sun Y.H."/>
            <person name="Ni S.B."/>
            <person name="Chen W.B."/>
            <person name="Zhang X.C."/>
            <person name="Jiao Y.N."/>
            <person name="Eichler E.E."/>
            <person name="Li G.H."/>
            <person name="Liu X."/>
            <person name="Gao L.Z."/>
        </authorList>
    </citation>
    <scope>NUCLEOTIDE SEQUENCE [LARGE SCALE GENOMIC DNA]</scope>
    <source>
        <strain evidence="3">cv. GT1</strain>
        <tissue evidence="2">Leaf</tissue>
    </source>
</reference>
<keyword evidence="3" id="KW-1185">Reference proteome</keyword>
<feature type="region of interest" description="Disordered" evidence="1">
    <location>
        <begin position="1"/>
        <end position="87"/>
    </location>
</feature>
<comment type="caution">
    <text evidence="2">The sequence shown here is derived from an EMBL/GenBank/DDBJ whole genome shotgun (WGS) entry which is preliminary data.</text>
</comment>
<evidence type="ECO:0000313" key="2">
    <source>
        <dbReference type="EMBL" id="KAF2295070.1"/>
    </source>
</evidence>
<dbReference type="EMBL" id="JAAGAX010000013">
    <property type="protein sequence ID" value="KAF2295070.1"/>
    <property type="molecule type" value="Genomic_DNA"/>
</dbReference>
<sequence length="87" mass="9621">MEEYTARKKEEAEKGLEARKAPEGQDGDYTEESQVRSTGREGGNKRPNQLRASARKSIRKPQKKNNKSIINGSSKGDAAYSVPLAKL</sequence>
<organism evidence="2 3">
    <name type="scientific">Hevea brasiliensis</name>
    <name type="common">Para rubber tree</name>
    <name type="synonym">Siphonia brasiliensis</name>
    <dbReference type="NCBI Taxonomy" id="3981"/>
    <lineage>
        <taxon>Eukaryota</taxon>
        <taxon>Viridiplantae</taxon>
        <taxon>Streptophyta</taxon>
        <taxon>Embryophyta</taxon>
        <taxon>Tracheophyta</taxon>
        <taxon>Spermatophyta</taxon>
        <taxon>Magnoliopsida</taxon>
        <taxon>eudicotyledons</taxon>
        <taxon>Gunneridae</taxon>
        <taxon>Pentapetalae</taxon>
        <taxon>rosids</taxon>
        <taxon>fabids</taxon>
        <taxon>Malpighiales</taxon>
        <taxon>Euphorbiaceae</taxon>
        <taxon>Crotonoideae</taxon>
        <taxon>Micrandreae</taxon>
        <taxon>Hevea</taxon>
    </lineage>
</organism>
<evidence type="ECO:0000256" key="1">
    <source>
        <dbReference type="SAM" id="MobiDB-lite"/>
    </source>
</evidence>
<dbReference type="Proteomes" id="UP000467840">
    <property type="component" value="Chromosome 7"/>
</dbReference>
<protein>
    <submittedName>
        <fullName evidence="2">Uncharacterized protein</fullName>
    </submittedName>
</protein>
<feature type="compositionally biased region" description="Basic residues" evidence="1">
    <location>
        <begin position="53"/>
        <end position="66"/>
    </location>
</feature>
<dbReference type="AlphaFoldDB" id="A0A6A6L155"/>
<feature type="compositionally biased region" description="Basic and acidic residues" evidence="1">
    <location>
        <begin position="1"/>
        <end position="23"/>
    </location>
</feature>
<gene>
    <name evidence="2" type="ORF">GH714_031338</name>
</gene>